<dbReference type="InterPro" id="IPR025850">
    <property type="entry name" value="SUKH-3"/>
</dbReference>
<dbReference type="Proteomes" id="UP000642748">
    <property type="component" value="Unassembled WGS sequence"/>
</dbReference>
<accession>A0A8J3QNB3</accession>
<evidence type="ECO:0000313" key="1">
    <source>
        <dbReference type="EMBL" id="GIH14069.1"/>
    </source>
</evidence>
<dbReference type="Pfam" id="PF14433">
    <property type="entry name" value="SUKH-3"/>
    <property type="match status" value="1"/>
</dbReference>
<sequence>MTDRFPPDVAQVLAEAGWTPGRSEPARARAWALALAAHAAPDGRQHTVVDAALPAFAEFGGLAVGQDGAGEQVARSSFVLDPMRGLHSVAALAELGALVGARLTPLGEEGGGTGVLAIDEQERVFLLDHTADWHLGDDLGEALSTLVRGRMPERVREDGTWT</sequence>
<reference evidence="1" key="1">
    <citation type="submission" date="2021-01" db="EMBL/GenBank/DDBJ databases">
        <title>Whole genome shotgun sequence of Rugosimonospora africana NBRC 104875.</title>
        <authorList>
            <person name="Komaki H."/>
            <person name="Tamura T."/>
        </authorList>
    </citation>
    <scope>NUCLEOTIDE SEQUENCE</scope>
    <source>
        <strain evidence="1">NBRC 104875</strain>
    </source>
</reference>
<dbReference type="RefSeq" id="WP_203917739.1">
    <property type="nucleotide sequence ID" value="NZ_BONZ01000021.1"/>
</dbReference>
<organism evidence="1 2">
    <name type="scientific">Rugosimonospora africana</name>
    <dbReference type="NCBI Taxonomy" id="556532"/>
    <lineage>
        <taxon>Bacteria</taxon>
        <taxon>Bacillati</taxon>
        <taxon>Actinomycetota</taxon>
        <taxon>Actinomycetes</taxon>
        <taxon>Micromonosporales</taxon>
        <taxon>Micromonosporaceae</taxon>
        <taxon>Rugosimonospora</taxon>
    </lineage>
</organism>
<evidence type="ECO:0000313" key="2">
    <source>
        <dbReference type="Proteomes" id="UP000642748"/>
    </source>
</evidence>
<comment type="caution">
    <text evidence="1">The sequence shown here is derived from an EMBL/GenBank/DDBJ whole genome shotgun (WGS) entry which is preliminary data.</text>
</comment>
<proteinExistence type="predicted"/>
<gene>
    <name evidence="1" type="ORF">Raf01_22410</name>
</gene>
<name>A0A8J3QNB3_9ACTN</name>
<protein>
    <recommendedName>
        <fullName evidence="3">SUKH-3 immunity protein</fullName>
    </recommendedName>
</protein>
<dbReference type="AlphaFoldDB" id="A0A8J3QNB3"/>
<keyword evidence="2" id="KW-1185">Reference proteome</keyword>
<dbReference type="EMBL" id="BONZ01000021">
    <property type="protein sequence ID" value="GIH14069.1"/>
    <property type="molecule type" value="Genomic_DNA"/>
</dbReference>
<evidence type="ECO:0008006" key="3">
    <source>
        <dbReference type="Google" id="ProtNLM"/>
    </source>
</evidence>